<dbReference type="Pfam" id="PF12728">
    <property type="entry name" value="HTH_17"/>
    <property type="match status" value="1"/>
</dbReference>
<keyword evidence="3" id="KW-1185">Reference proteome</keyword>
<accession>A0A8I1DDN3</accession>
<feature type="domain" description="Helix-turn-helix" evidence="1">
    <location>
        <begin position="7"/>
        <end position="54"/>
    </location>
</feature>
<name>A0A8I1DDN3_THEIN</name>
<dbReference type="Proteomes" id="UP000633619">
    <property type="component" value="Unassembled WGS sequence"/>
</dbReference>
<dbReference type="GO" id="GO:0003677">
    <property type="term" value="F:DNA binding"/>
    <property type="evidence" value="ECO:0007669"/>
    <property type="project" value="InterPro"/>
</dbReference>
<proteinExistence type="predicted"/>
<dbReference type="RefSeq" id="WP_181729169.1">
    <property type="nucleotide sequence ID" value="NZ_JACEIR010000001.1"/>
</dbReference>
<evidence type="ECO:0000259" key="1">
    <source>
        <dbReference type="Pfam" id="PF12728"/>
    </source>
</evidence>
<dbReference type="EMBL" id="JAECVW010000001">
    <property type="protein sequence ID" value="MBH8594072.1"/>
    <property type="molecule type" value="Genomic_DNA"/>
</dbReference>
<dbReference type="SUPFAM" id="SSF46955">
    <property type="entry name" value="Putative DNA-binding domain"/>
    <property type="match status" value="1"/>
</dbReference>
<dbReference type="AlphaFoldDB" id="A0A8I1DDN3"/>
<reference evidence="2 3" key="1">
    <citation type="submission" date="2020-12" db="EMBL/GenBank/DDBJ databases">
        <title>WGS of Thermoactinomyces spp.</title>
        <authorList>
            <person name="Cheng K."/>
        </authorList>
    </citation>
    <scope>NUCLEOTIDE SEQUENCE [LARGE SCALE GENOMIC DNA]</scope>
    <source>
        <strain evidence="3">CICC 10671\DSM 43846</strain>
    </source>
</reference>
<evidence type="ECO:0000313" key="2">
    <source>
        <dbReference type="EMBL" id="MBH8594072.1"/>
    </source>
</evidence>
<dbReference type="InterPro" id="IPR009061">
    <property type="entry name" value="DNA-bd_dom_put_sf"/>
</dbReference>
<organism evidence="2 3">
    <name type="scientific">Thermoactinomyces intermedius</name>
    <dbReference type="NCBI Taxonomy" id="2024"/>
    <lineage>
        <taxon>Bacteria</taxon>
        <taxon>Bacillati</taxon>
        <taxon>Bacillota</taxon>
        <taxon>Bacilli</taxon>
        <taxon>Bacillales</taxon>
        <taxon>Thermoactinomycetaceae</taxon>
        <taxon>Thermoactinomyces</taxon>
    </lineage>
</organism>
<dbReference type="InterPro" id="IPR041657">
    <property type="entry name" value="HTH_17"/>
</dbReference>
<protein>
    <submittedName>
        <fullName evidence="2">Helix-turn-helix domain-containing protein</fullName>
    </submittedName>
</protein>
<gene>
    <name evidence="2" type="ORF">I8U20_01860</name>
</gene>
<comment type="caution">
    <text evidence="2">The sequence shown here is derived from an EMBL/GenBank/DDBJ whole genome shotgun (WGS) entry which is preliminary data.</text>
</comment>
<dbReference type="Gene3D" id="1.10.1660.10">
    <property type="match status" value="1"/>
</dbReference>
<sequence length="56" mass="6528">MKELNKLLTPKEVAELLQVSEVTVKKWLRAGRLKGFKVNRLWRVSTEDLEKFINGS</sequence>
<evidence type="ECO:0000313" key="3">
    <source>
        <dbReference type="Proteomes" id="UP000633619"/>
    </source>
</evidence>
<dbReference type="InterPro" id="IPR010093">
    <property type="entry name" value="SinI_DNA-bd"/>
</dbReference>
<dbReference type="NCBIfam" id="TIGR01764">
    <property type="entry name" value="excise"/>
    <property type="match status" value="1"/>
</dbReference>